<feature type="compositionally biased region" description="Basic and acidic residues" evidence="1">
    <location>
        <begin position="187"/>
        <end position="201"/>
    </location>
</feature>
<feature type="compositionally biased region" description="Basic and acidic residues" evidence="1">
    <location>
        <begin position="41"/>
        <end position="52"/>
    </location>
</feature>
<reference evidence="2" key="1">
    <citation type="submission" date="2022-06" db="EMBL/GenBank/DDBJ databases">
        <authorList>
            <consortium name="SYNGENTA / RWTH Aachen University"/>
        </authorList>
    </citation>
    <scope>NUCLEOTIDE SEQUENCE</scope>
</reference>
<dbReference type="Proteomes" id="UP001153365">
    <property type="component" value="Unassembled WGS sequence"/>
</dbReference>
<accession>A0AAV0API2</accession>
<protein>
    <submittedName>
        <fullName evidence="2">Uncharacterized protein</fullName>
    </submittedName>
</protein>
<dbReference type="AlphaFoldDB" id="A0AAV0API2"/>
<comment type="caution">
    <text evidence="2">The sequence shown here is derived from an EMBL/GenBank/DDBJ whole genome shotgun (WGS) entry which is preliminary data.</text>
</comment>
<feature type="region of interest" description="Disordered" evidence="1">
    <location>
        <begin position="23"/>
        <end position="54"/>
    </location>
</feature>
<evidence type="ECO:0000313" key="2">
    <source>
        <dbReference type="EMBL" id="CAH7671025.1"/>
    </source>
</evidence>
<gene>
    <name evidence="2" type="ORF">PPACK8108_LOCUS5775</name>
</gene>
<feature type="compositionally biased region" description="Polar residues" evidence="1">
    <location>
        <begin position="30"/>
        <end position="40"/>
    </location>
</feature>
<name>A0AAV0API2_PHAPC</name>
<feature type="region of interest" description="Disordered" evidence="1">
    <location>
        <begin position="179"/>
        <end position="201"/>
    </location>
</feature>
<organism evidence="2 3">
    <name type="scientific">Phakopsora pachyrhizi</name>
    <name type="common">Asian soybean rust disease fungus</name>
    <dbReference type="NCBI Taxonomy" id="170000"/>
    <lineage>
        <taxon>Eukaryota</taxon>
        <taxon>Fungi</taxon>
        <taxon>Dikarya</taxon>
        <taxon>Basidiomycota</taxon>
        <taxon>Pucciniomycotina</taxon>
        <taxon>Pucciniomycetes</taxon>
        <taxon>Pucciniales</taxon>
        <taxon>Phakopsoraceae</taxon>
        <taxon>Phakopsora</taxon>
    </lineage>
</organism>
<proteinExistence type="predicted"/>
<evidence type="ECO:0000313" key="3">
    <source>
        <dbReference type="Proteomes" id="UP001153365"/>
    </source>
</evidence>
<evidence type="ECO:0000256" key="1">
    <source>
        <dbReference type="SAM" id="MobiDB-lite"/>
    </source>
</evidence>
<sequence>MNQLEGTFLSLDHCSTKCAQLTSLDHPAPSSASRGQQITDSVERRNKSKIQDSRPNSLIDHLQASLIWSTRQVPDPLLDQLKTCKSQLEGYQDQLVENHPRGIKKTRKIFEESIPSLMRIESGVIKLTIQFMFLIFLEYKFLVKKLFGLGKKDENDDELESGISEGQLRRETIEPILQIEEYDDDNDKERDNKNHNQESSRSEVVATLKVFNVQAGSTVHTRALNNSKRFQSLEAVDKDFTPTRKGSQLDKSASSNFQKKSKEDLHILSPIYDSSPALDKCISNKMNIGLTPQLLTEPFGAIHAIGE</sequence>
<keyword evidence="3" id="KW-1185">Reference proteome</keyword>
<dbReference type="EMBL" id="CALTRL010001116">
    <property type="protein sequence ID" value="CAH7671025.1"/>
    <property type="molecule type" value="Genomic_DNA"/>
</dbReference>